<proteinExistence type="predicted"/>
<organism evidence="1 2">
    <name type="scientific">Pontibacillus yanchengensis</name>
    <dbReference type="NCBI Taxonomy" id="462910"/>
    <lineage>
        <taxon>Bacteria</taxon>
        <taxon>Bacillati</taxon>
        <taxon>Bacillota</taxon>
        <taxon>Bacilli</taxon>
        <taxon>Bacillales</taxon>
        <taxon>Bacillaceae</taxon>
        <taxon>Pontibacillus</taxon>
    </lineage>
</organism>
<comment type="caution">
    <text evidence="1">The sequence shown here is derived from an EMBL/GenBank/DDBJ whole genome shotgun (WGS) entry which is preliminary data.</text>
</comment>
<evidence type="ECO:0000313" key="1">
    <source>
        <dbReference type="EMBL" id="MYL54640.1"/>
    </source>
</evidence>
<gene>
    <name evidence="1" type="ORF">GLW08_14995</name>
</gene>
<dbReference type="Proteomes" id="UP000466692">
    <property type="component" value="Unassembled WGS sequence"/>
</dbReference>
<protein>
    <submittedName>
        <fullName evidence="1">AAA domain-containing protein</fullName>
    </submittedName>
</protein>
<accession>A0ACC7VKJ2</accession>
<sequence>MVLFSENSLISTLLHRFENSFKEGDEIMTTVSEAYFVGAVIDGENQFNRFLEEGIWENGYDDKYQEKVSEMEVGDRIAIKSSFTRKNNLPFENNGVSVSVMRIKAIGTITHNLGDGKRVSVDWEQLTPSKEWYFFTSRNIIWHVEAADGWMQRNLIHFAFHDEQQDIDRFLQHPYWKEKYVSADFEWTYFYEELADALLRYKDNRVELLRDIHSIYEKLNMNNPFSMKKTDGSEELLNDICPFTVFGMFNKRIRDDNRQLILRELAHLLELEEQVPSVFEGVPRVNNLKAWFFGGDDRRGETDIDQLWQLFESAIQYAEEDTEEDKQLFIDRFNQVIQQYGIHWNITIGLYWIRPWDYVPLDNNTRTNLQDELQVKVLTRHKRRMITGEDYVSLLEEMYENFEREDYPVHSFPELSYKSVQNELGVTDSVEPDEQEEDNSPESIIEKSYDYYDKEAFLDEVFVNDEDYETMRALLRRKKNLILQGAPGVGKTFVAKRLAYSLMGEKNSSRIKMLQFHQSYAYEDFVMGYRPDGNGGFTLKEGPFYQFCQEAKQYPNKDFYFIIDEINRGNLSKIFGELLMLIESDKRGEALTLTYNDEEFFVPKNVYLIGMMNTADRSLAIIDYALRRRFSFFELEPAFHSNKFKQLLLDQGASENLVEQIQIRLANVNREIENDFNLGKGFRIGHSYFTQYEVTDNWYKEIILYEIEPLLKEYWFDEEEKAQNFVNELLR</sequence>
<name>A0ACC7VKJ2_9BACI</name>
<reference evidence="1" key="1">
    <citation type="submission" date="2019-11" db="EMBL/GenBank/DDBJ databases">
        <title>Genome sequences of 17 halophilic strains isolated from different environments.</title>
        <authorList>
            <person name="Furrow R.E."/>
        </authorList>
    </citation>
    <scope>NUCLEOTIDE SEQUENCE</scope>
    <source>
        <strain evidence="1">22510_22_Filter</strain>
    </source>
</reference>
<dbReference type="EMBL" id="WMEU01000005">
    <property type="protein sequence ID" value="MYL54640.1"/>
    <property type="molecule type" value="Genomic_DNA"/>
</dbReference>
<keyword evidence="2" id="KW-1185">Reference proteome</keyword>
<evidence type="ECO:0000313" key="2">
    <source>
        <dbReference type="Proteomes" id="UP000466692"/>
    </source>
</evidence>